<dbReference type="PIRSF" id="PIRSF004808">
    <property type="entry name" value="LasT"/>
    <property type="match status" value="1"/>
</dbReference>
<reference evidence="7" key="1">
    <citation type="journal article" date="2015" name="PeerJ">
        <title>First genomic representation of candidate bacterial phylum KSB3 points to enhanced environmental sensing as a trigger of wastewater bulking.</title>
        <authorList>
            <person name="Sekiguchi Y."/>
            <person name="Ohashi A."/>
            <person name="Parks D.H."/>
            <person name="Yamauchi T."/>
            <person name="Tyson G.W."/>
            <person name="Hugenholtz P."/>
        </authorList>
    </citation>
    <scope>NUCLEOTIDE SEQUENCE [LARGE SCALE GENOMIC DNA]</scope>
</reference>
<dbReference type="GO" id="GO:0160206">
    <property type="term" value="F:tRNA (cytidine(32)/uridine(32)-2'-O)-methyltransferase activity"/>
    <property type="evidence" value="ECO:0007669"/>
    <property type="project" value="UniProtKB-EC"/>
</dbReference>
<dbReference type="CDD" id="cd18093">
    <property type="entry name" value="SpoU-like_TrmJ"/>
    <property type="match status" value="1"/>
</dbReference>
<proteinExistence type="inferred from homology"/>
<dbReference type="Pfam" id="PF00588">
    <property type="entry name" value="SpoU_methylase"/>
    <property type="match status" value="1"/>
</dbReference>
<keyword evidence="2 5" id="KW-0489">Methyltransferase</keyword>
<dbReference type="SUPFAM" id="SSF75217">
    <property type="entry name" value="alpha/beta knot"/>
    <property type="match status" value="1"/>
</dbReference>
<keyword evidence="4 5" id="KW-0949">S-adenosyl-L-methionine</keyword>
<feature type="domain" description="tRNA/rRNA methyltransferase SpoU type" evidence="6">
    <location>
        <begin position="9"/>
        <end position="158"/>
    </location>
</feature>
<dbReference type="HOGENOM" id="CLU_056931_0_1_0"/>
<dbReference type="EMBL" id="DF820468">
    <property type="protein sequence ID" value="GAK58593.1"/>
    <property type="molecule type" value="Genomic_DNA"/>
</dbReference>
<gene>
    <name evidence="5" type="primary">trmJ</name>
    <name evidence="7" type="ORF">U27_05567</name>
</gene>
<keyword evidence="5" id="KW-0963">Cytoplasm</keyword>
<dbReference type="AlphaFoldDB" id="A0A081C1Y8"/>
<dbReference type="Proteomes" id="UP000030661">
    <property type="component" value="Unassembled WGS sequence"/>
</dbReference>
<dbReference type="InterPro" id="IPR004384">
    <property type="entry name" value="RNA_MeTrfase_TrmJ/LasT"/>
</dbReference>
<dbReference type="Gene3D" id="1.10.8.590">
    <property type="match status" value="1"/>
</dbReference>
<dbReference type="InterPro" id="IPR029028">
    <property type="entry name" value="Alpha/beta_knot_MTases"/>
</dbReference>
<comment type="function">
    <text evidence="5">Catalyzes the formation of 2'O-methylated cytidine (Cm32) or 2'O-methylated uridine (Um32) at position 32 in tRNA.</text>
</comment>
<comment type="subunit">
    <text evidence="5">Homodimer.</text>
</comment>
<comment type="similarity">
    <text evidence="1">Belongs to the class IV-like SAM-binding methyltransferase superfamily. RNA methyltransferase TrmH family.</text>
</comment>
<name>A0A081C1Y8_VECG1</name>
<keyword evidence="5" id="KW-0819">tRNA processing</keyword>
<dbReference type="EC" id="2.1.1.200" evidence="5"/>
<evidence type="ECO:0000259" key="6">
    <source>
        <dbReference type="Pfam" id="PF00588"/>
    </source>
</evidence>
<dbReference type="STRING" id="1499967.U27_05567"/>
<comment type="catalytic activity">
    <reaction evidence="5">
        <text>cytidine(32) in tRNA + S-adenosyl-L-methionine = 2'-O-methylcytidine(32) in tRNA + S-adenosyl-L-homocysteine + H(+)</text>
        <dbReference type="Rhea" id="RHEA:42932"/>
        <dbReference type="Rhea" id="RHEA-COMP:10288"/>
        <dbReference type="Rhea" id="RHEA-COMP:10289"/>
        <dbReference type="ChEBI" id="CHEBI:15378"/>
        <dbReference type="ChEBI" id="CHEBI:57856"/>
        <dbReference type="ChEBI" id="CHEBI:59789"/>
        <dbReference type="ChEBI" id="CHEBI:74495"/>
        <dbReference type="ChEBI" id="CHEBI:82748"/>
        <dbReference type="EC" id="2.1.1.200"/>
    </reaction>
</comment>
<evidence type="ECO:0000256" key="5">
    <source>
        <dbReference type="RuleBase" id="RU362024"/>
    </source>
</evidence>
<dbReference type="eggNOG" id="COG0565">
    <property type="taxonomic scope" value="Bacteria"/>
</dbReference>
<dbReference type="GO" id="GO:0106339">
    <property type="term" value="F:tRNA (cytidine(32)-2'-O)-methyltransferase activity"/>
    <property type="evidence" value="ECO:0007669"/>
    <property type="project" value="RHEA"/>
</dbReference>
<evidence type="ECO:0000256" key="2">
    <source>
        <dbReference type="ARBA" id="ARBA00022603"/>
    </source>
</evidence>
<dbReference type="GO" id="GO:0002128">
    <property type="term" value="P:tRNA nucleoside ribose methylation"/>
    <property type="evidence" value="ECO:0007669"/>
    <property type="project" value="TreeGrafter"/>
</dbReference>
<organism evidence="7">
    <name type="scientific">Vecturithrix granuli</name>
    <dbReference type="NCBI Taxonomy" id="1499967"/>
    <lineage>
        <taxon>Bacteria</taxon>
        <taxon>Candidatus Moduliflexota</taxon>
        <taxon>Candidatus Vecturitrichia</taxon>
        <taxon>Candidatus Vecturitrichales</taxon>
        <taxon>Candidatus Vecturitrichaceae</taxon>
        <taxon>Candidatus Vecturithrix</taxon>
    </lineage>
</organism>
<dbReference type="InterPro" id="IPR001537">
    <property type="entry name" value="SpoU_MeTrfase"/>
</dbReference>
<keyword evidence="3 7" id="KW-0808">Transferase</keyword>
<dbReference type="InterPro" id="IPR029026">
    <property type="entry name" value="tRNA_m1G_MTases_N"/>
</dbReference>
<sequence>MIPVIFSNIIIVLYEPKDPINIGATLRAMKNMGLVRLRVVEPAADDLWRISVAAPRSKQEIQAIERFASLQEALHDIYYTVGLTARPRKAKFTVQHPREAAPELLSRATQGNVALVFGREDSGLPNSALTLCQAYVTIPTNPAYSSLNLAQAVLIMVYELFLAAQQTPLPLPEAKRSFPPANYHQLEGMYQQIETTLWGIEFIKTPSSQGIMRSLRDVLGRTELDEREVRILRGIFHEVMKFLQRKGVKPGKTAGE</sequence>
<dbReference type="GO" id="GO:0003723">
    <property type="term" value="F:RNA binding"/>
    <property type="evidence" value="ECO:0007669"/>
    <property type="project" value="InterPro"/>
</dbReference>
<evidence type="ECO:0000313" key="8">
    <source>
        <dbReference type="Proteomes" id="UP000030661"/>
    </source>
</evidence>
<dbReference type="NCBIfam" id="TIGR00050">
    <property type="entry name" value="rRNA_methyl_1"/>
    <property type="match status" value="1"/>
</dbReference>
<evidence type="ECO:0000256" key="4">
    <source>
        <dbReference type="ARBA" id="ARBA00022691"/>
    </source>
</evidence>
<dbReference type="PANTHER" id="PTHR42786:SF2">
    <property type="entry name" value="TRNA (CYTIDINE_URIDINE-2'-O-)-METHYLTRANSFERASE TRMJ"/>
    <property type="match status" value="1"/>
</dbReference>
<comment type="subcellular location">
    <subcellularLocation>
        <location evidence="5">Cytoplasm</location>
    </subcellularLocation>
</comment>
<keyword evidence="8" id="KW-1185">Reference proteome</keyword>
<evidence type="ECO:0000256" key="3">
    <source>
        <dbReference type="ARBA" id="ARBA00022679"/>
    </source>
</evidence>
<comment type="catalytic activity">
    <reaction evidence="5">
        <text>uridine(32) in tRNA + S-adenosyl-L-methionine = 2'-O-methyluridine(32) in tRNA + S-adenosyl-L-homocysteine + H(+)</text>
        <dbReference type="Rhea" id="RHEA:42936"/>
        <dbReference type="Rhea" id="RHEA-COMP:10107"/>
        <dbReference type="Rhea" id="RHEA-COMP:10290"/>
        <dbReference type="ChEBI" id="CHEBI:15378"/>
        <dbReference type="ChEBI" id="CHEBI:57856"/>
        <dbReference type="ChEBI" id="CHEBI:59789"/>
        <dbReference type="ChEBI" id="CHEBI:65315"/>
        <dbReference type="ChEBI" id="CHEBI:74478"/>
        <dbReference type="EC" id="2.1.1.200"/>
    </reaction>
</comment>
<protein>
    <recommendedName>
        <fullName evidence="5">tRNA (cytidine/uridine-2'-O-)-methyltransferase TrmJ</fullName>
        <ecNumber evidence="5">2.1.1.200</ecNumber>
    </recommendedName>
    <alternativeName>
        <fullName evidence="5">tRNA (cytidine(32)/uridine(32)-2'-O)-methyltransferase</fullName>
    </alternativeName>
    <alternativeName>
        <fullName evidence="5">tRNA Cm32/Um32 methyltransferase</fullName>
    </alternativeName>
</protein>
<dbReference type="PANTHER" id="PTHR42786">
    <property type="entry name" value="TRNA/RRNA METHYLTRANSFERASE"/>
    <property type="match status" value="1"/>
</dbReference>
<evidence type="ECO:0000313" key="7">
    <source>
        <dbReference type="EMBL" id="GAK58593.1"/>
    </source>
</evidence>
<accession>A0A081C1Y8</accession>
<dbReference type="Gene3D" id="3.40.1280.10">
    <property type="match status" value="1"/>
</dbReference>
<dbReference type="GO" id="GO:0005829">
    <property type="term" value="C:cytosol"/>
    <property type="evidence" value="ECO:0007669"/>
    <property type="project" value="TreeGrafter"/>
</dbReference>
<evidence type="ECO:0000256" key="1">
    <source>
        <dbReference type="ARBA" id="ARBA00007228"/>
    </source>
</evidence>